<sequence length="67" mass="7969">MKREAAQCAERRAMVRLRRWTRRAIDRAVIAAVMHCFYSNQEMNDAETAKKMQLISPAFHACFLRRR</sequence>
<evidence type="ECO:0008006" key="3">
    <source>
        <dbReference type="Google" id="ProtNLM"/>
    </source>
</evidence>
<evidence type="ECO:0000313" key="2">
    <source>
        <dbReference type="Proteomes" id="UP000293568"/>
    </source>
</evidence>
<accession>A0A4P6EX75</accession>
<organism evidence="1 2">
    <name type="scientific">Paenibacillus protaetiae</name>
    <dbReference type="NCBI Taxonomy" id="2509456"/>
    <lineage>
        <taxon>Bacteria</taxon>
        <taxon>Bacillati</taxon>
        <taxon>Bacillota</taxon>
        <taxon>Bacilli</taxon>
        <taxon>Bacillales</taxon>
        <taxon>Paenibacillaceae</taxon>
        <taxon>Paenibacillus</taxon>
    </lineage>
</organism>
<dbReference type="KEGG" id="pprt:ET464_15885"/>
<dbReference type="Proteomes" id="UP000293568">
    <property type="component" value="Chromosome"/>
</dbReference>
<protein>
    <recommendedName>
        <fullName evidence="3">HTH araC/xylS-type domain-containing protein</fullName>
    </recommendedName>
</protein>
<dbReference type="AlphaFoldDB" id="A0A4P6EX75"/>
<name>A0A4P6EX75_9BACL</name>
<evidence type="ECO:0000313" key="1">
    <source>
        <dbReference type="EMBL" id="QAY67642.1"/>
    </source>
</evidence>
<gene>
    <name evidence="1" type="ORF">ET464_15885</name>
</gene>
<proteinExistence type="predicted"/>
<dbReference type="EMBL" id="CP035492">
    <property type="protein sequence ID" value="QAY67642.1"/>
    <property type="molecule type" value="Genomic_DNA"/>
</dbReference>
<reference evidence="1 2" key="1">
    <citation type="submission" date="2019-01" db="EMBL/GenBank/DDBJ databases">
        <title>Genome sequencing of strain FW100M-2.</title>
        <authorList>
            <person name="Heo J."/>
            <person name="Kim S.-J."/>
            <person name="Kim J.-S."/>
            <person name="Hong S.-B."/>
            <person name="Kwon S.-W."/>
        </authorList>
    </citation>
    <scope>NUCLEOTIDE SEQUENCE [LARGE SCALE GENOMIC DNA]</scope>
    <source>
        <strain evidence="1 2">FW100M-2</strain>
    </source>
</reference>
<keyword evidence="2" id="KW-1185">Reference proteome</keyword>